<evidence type="ECO:0000256" key="2">
    <source>
        <dbReference type="SAM" id="MobiDB-lite"/>
    </source>
</evidence>
<dbReference type="InterPro" id="IPR046527">
    <property type="entry name" value="PIR2-like_helical"/>
</dbReference>
<dbReference type="Pfam" id="PF20235">
    <property type="entry name" value="PIR2-like_helical"/>
    <property type="match status" value="1"/>
</dbReference>
<accession>W9R560</accession>
<feature type="domain" description="PIR2-like helical" evidence="3">
    <location>
        <begin position="88"/>
        <end position="197"/>
    </location>
</feature>
<dbReference type="InterPro" id="IPR046934">
    <property type="entry name" value="PIR2-like"/>
</dbReference>
<evidence type="ECO:0000313" key="4">
    <source>
        <dbReference type="EMBL" id="EXB70677.1"/>
    </source>
</evidence>
<dbReference type="PANTHER" id="PTHR46405">
    <property type="entry name" value="OS05G0141500 PROTEIN"/>
    <property type="match status" value="1"/>
</dbReference>
<dbReference type="Proteomes" id="UP000030645">
    <property type="component" value="Unassembled WGS sequence"/>
</dbReference>
<keyword evidence="5" id="KW-1185">Reference proteome</keyword>
<dbReference type="eggNOG" id="ENOG502QVIE">
    <property type="taxonomic scope" value="Eukaryota"/>
</dbReference>
<evidence type="ECO:0000259" key="3">
    <source>
        <dbReference type="Pfam" id="PF20235"/>
    </source>
</evidence>
<feature type="coiled-coil region" evidence="1">
    <location>
        <begin position="355"/>
        <end position="439"/>
    </location>
</feature>
<dbReference type="EMBL" id="KE344611">
    <property type="protein sequence ID" value="EXB70677.1"/>
    <property type="molecule type" value="Genomic_DNA"/>
</dbReference>
<sequence>MSGSGRQKKGKRKPHLNKPSNKSGSPSVEHCPELTPGHCDSDTGPELCGTQNTMGMHANLKPTQSSSPFVNNPMYCSEEELENMLLNKLEIIYKQAIAKLMSFGYPRDVVWNAILTCGYVFGDEDILTNIVQNSVEYIKTKKSKRNETHKDRPRVAENLRPSVKSSLAVMIFTLCQAQPNLKKIEAMRCLLMTNFDLGFSSILTVMGKPTDGKFKVDLSKRASSSGVCTVHGDQEFADCENSVSGNKRLVEEFEKFLGKSRIRVMGSNLTPSQQARLKKSVANLAVAFQAELKESSEGIQAEKNFFLGKMSTKQFEWEDSCMDNLMLDAIEKSVSDEESKPNCVDKRSNMISMLVHDIKEAKKEVEERKEWAKKKVVEAAKKLSHDLLELKALRMQKRKQKCESECDMIEQEERMMLRLMELENAMDQTTCQYDMLNKASYDMENVNAEIRAEIEAYKLRTSETDEKIAKVASKEKKSVKKAISLEKHNSRLLEEIEQERKKSLQLQQQMADLQAAQEQIEIDLDIIDDKQEDLSPFLIFVPRGLVIWRQEVKAKELALNQLQEEWKLKEETDVRIKRRHQALHQKMETERLKYKDEIRQLEQEIAQLQMSSGASNDLYHLPDYLFSWDSEVLEINARTFQNQFRGSSLTNEAFVEESPGFDVDQLPYTRLLNMTCWNQIINDY</sequence>
<dbReference type="PANTHER" id="PTHR46405:SF3">
    <property type="entry name" value="RING_U-BOX SUPERFAMILY PROTEIN"/>
    <property type="match status" value="1"/>
</dbReference>
<gene>
    <name evidence="4" type="ORF">L484_023863</name>
</gene>
<feature type="coiled-coil region" evidence="1">
    <location>
        <begin position="482"/>
        <end position="611"/>
    </location>
</feature>
<feature type="region of interest" description="Disordered" evidence="2">
    <location>
        <begin position="1"/>
        <end position="69"/>
    </location>
</feature>
<evidence type="ECO:0000313" key="5">
    <source>
        <dbReference type="Proteomes" id="UP000030645"/>
    </source>
</evidence>
<name>W9R560_9ROSA</name>
<dbReference type="STRING" id="981085.W9R560"/>
<feature type="compositionally biased region" description="Basic residues" evidence="2">
    <location>
        <begin position="1"/>
        <end position="16"/>
    </location>
</feature>
<reference evidence="5" key="1">
    <citation type="submission" date="2013-01" db="EMBL/GenBank/DDBJ databases">
        <title>Draft Genome Sequence of a Mulberry Tree, Morus notabilis C.K. Schneid.</title>
        <authorList>
            <person name="He N."/>
            <person name="Zhao S."/>
        </authorList>
    </citation>
    <scope>NUCLEOTIDE SEQUENCE</scope>
</reference>
<dbReference type="AlphaFoldDB" id="W9R560"/>
<evidence type="ECO:0000256" key="1">
    <source>
        <dbReference type="SAM" id="Coils"/>
    </source>
</evidence>
<organism evidence="4 5">
    <name type="scientific">Morus notabilis</name>
    <dbReference type="NCBI Taxonomy" id="981085"/>
    <lineage>
        <taxon>Eukaryota</taxon>
        <taxon>Viridiplantae</taxon>
        <taxon>Streptophyta</taxon>
        <taxon>Embryophyta</taxon>
        <taxon>Tracheophyta</taxon>
        <taxon>Spermatophyta</taxon>
        <taxon>Magnoliopsida</taxon>
        <taxon>eudicotyledons</taxon>
        <taxon>Gunneridae</taxon>
        <taxon>Pentapetalae</taxon>
        <taxon>rosids</taxon>
        <taxon>fabids</taxon>
        <taxon>Rosales</taxon>
        <taxon>Moraceae</taxon>
        <taxon>Moreae</taxon>
        <taxon>Morus</taxon>
    </lineage>
</organism>
<keyword evidence="1" id="KW-0175">Coiled coil</keyword>
<proteinExistence type="predicted"/>
<protein>
    <recommendedName>
        <fullName evidence="3">PIR2-like helical domain-containing protein</fullName>
    </recommendedName>
</protein>